<keyword evidence="4 5" id="KW-0349">Heme</keyword>
<dbReference type="PANTHER" id="PTHR24300:SF375">
    <property type="entry name" value="CYTOCHROME P450 FAMILY"/>
    <property type="match status" value="1"/>
</dbReference>
<dbReference type="Gene3D" id="1.10.630.10">
    <property type="entry name" value="Cytochrome P450"/>
    <property type="match status" value="1"/>
</dbReference>
<feature type="binding site" description="axial binding residue" evidence="4">
    <location>
        <position position="317"/>
    </location>
    <ligand>
        <name>heme</name>
        <dbReference type="ChEBI" id="CHEBI:30413"/>
    </ligand>
    <ligandPart>
        <name>Fe</name>
        <dbReference type="ChEBI" id="CHEBI:18248"/>
    </ligandPart>
</feature>
<dbReference type="InterPro" id="IPR036396">
    <property type="entry name" value="Cyt_P450_sf"/>
</dbReference>
<accession>A0A7J7K4P1</accession>
<dbReference type="Proteomes" id="UP000593567">
    <property type="component" value="Unassembled WGS sequence"/>
</dbReference>
<sequence length="371" mass="41740">MGKSSLEPQIMHEIHAYIDHFIAPHIGQPIKISSSIMMATANAMSFMIHGHRKDYTDATFLLWMKQFKASFKATTKAAISKNIPFAAYFPGDLTGEKDCIYTDVHGLVPIHKIEVSNSFLLMNVDLLIELDWVKANTEALNVLIPEAMKEVEACKESLNPNHMTTYIDKFLYHAQKEQAAGRSEKIFTDGNAGMTMMHLYGAGTETTSTALRWAILYMCAYPDAQVKVQQEIDNAIETLRLSDLSPIGLPHTLENEYMIEGKKLPAGCELMINMASVLWDEKVFEEPEKFKPERYLSGDVTLKKSRTIAFGIGRRACLGESAARMELSLFFTTFMQKFRVSLPAGHVPNINGICSIVNEPVDYQVIFTERH</sequence>
<organism evidence="6 7">
    <name type="scientific">Bugula neritina</name>
    <name type="common">Brown bryozoan</name>
    <name type="synonym">Sertularia neritina</name>
    <dbReference type="NCBI Taxonomy" id="10212"/>
    <lineage>
        <taxon>Eukaryota</taxon>
        <taxon>Metazoa</taxon>
        <taxon>Spiralia</taxon>
        <taxon>Lophotrochozoa</taxon>
        <taxon>Bryozoa</taxon>
        <taxon>Gymnolaemata</taxon>
        <taxon>Cheilostomatida</taxon>
        <taxon>Flustrina</taxon>
        <taxon>Buguloidea</taxon>
        <taxon>Bugulidae</taxon>
        <taxon>Bugula</taxon>
    </lineage>
</organism>
<keyword evidence="7" id="KW-1185">Reference proteome</keyword>
<dbReference type="OrthoDB" id="3934656at2759"/>
<dbReference type="PROSITE" id="PS00086">
    <property type="entry name" value="CYTOCHROME_P450"/>
    <property type="match status" value="1"/>
</dbReference>
<dbReference type="InterPro" id="IPR017972">
    <property type="entry name" value="Cyt_P450_CS"/>
</dbReference>
<dbReference type="Pfam" id="PF00067">
    <property type="entry name" value="p450"/>
    <property type="match status" value="1"/>
</dbReference>
<dbReference type="SUPFAM" id="SSF48264">
    <property type="entry name" value="Cytochrome P450"/>
    <property type="match status" value="1"/>
</dbReference>
<evidence type="ECO:0000256" key="4">
    <source>
        <dbReference type="PIRSR" id="PIRSR602401-1"/>
    </source>
</evidence>
<dbReference type="InterPro" id="IPR050182">
    <property type="entry name" value="Cytochrome_P450_fam2"/>
</dbReference>
<evidence type="ECO:0000256" key="2">
    <source>
        <dbReference type="ARBA" id="ARBA00022723"/>
    </source>
</evidence>
<keyword evidence="5" id="KW-0503">Monooxygenase</keyword>
<dbReference type="GO" id="GO:0005737">
    <property type="term" value="C:cytoplasm"/>
    <property type="evidence" value="ECO:0007669"/>
    <property type="project" value="TreeGrafter"/>
</dbReference>
<evidence type="ECO:0000313" key="7">
    <source>
        <dbReference type="Proteomes" id="UP000593567"/>
    </source>
</evidence>
<evidence type="ECO:0000313" key="6">
    <source>
        <dbReference type="EMBL" id="KAF6033609.1"/>
    </source>
</evidence>
<keyword evidence="3 4" id="KW-0408">Iron</keyword>
<dbReference type="AlphaFoldDB" id="A0A7J7K4P1"/>
<dbReference type="PANTHER" id="PTHR24300">
    <property type="entry name" value="CYTOCHROME P450 508A4-RELATED"/>
    <property type="match status" value="1"/>
</dbReference>
<dbReference type="GO" id="GO:0005506">
    <property type="term" value="F:iron ion binding"/>
    <property type="evidence" value="ECO:0007669"/>
    <property type="project" value="InterPro"/>
</dbReference>
<dbReference type="PRINTS" id="PR00385">
    <property type="entry name" value="P450"/>
</dbReference>
<dbReference type="InterPro" id="IPR001128">
    <property type="entry name" value="Cyt_P450"/>
</dbReference>
<comment type="similarity">
    <text evidence="1 5">Belongs to the cytochrome P450 family.</text>
</comment>
<name>A0A7J7K4P1_BUGNE</name>
<dbReference type="GO" id="GO:0020037">
    <property type="term" value="F:heme binding"/>
    <property type="evidence" value="ECO:0007669"/>
    <property type="project" value="InterPro"/>
</dbReference>
<evidence type="ECO:0000256" key="3">
    <source>
        <dbReference type="ARBA" id="ARBA00023004"/>
    </source>
</evidence>
<keyword evidence="2 4" id="KW-0479">Metal-binding</keyword>
<dbReference type="EMBL" id="VXIV02001283">
    <property type="protein sequence ID" value="KAF6033609.1"/>
    <property type="molecule type" value="Genomic_DNA"/>
</dbReference>
<comment type="cofactor">
    <cofactor evidence="4">
        <name>heme</name>
        <dbReference type="ChEBI" id="CHEBI:30413"/>
    </cofactor>
</comment>
<protein>
    <submittedName>
        <fullName evidence="6">Uncharacterized protein</fullName>
    </submittedName>
</protein>
<evidence type="ECO:0000256" key="1">
    <source>
        <dbReference type="ARBA" id="ARBA00010617"/>
    </source>
</evidence>
<keyword evidence="5" id="KW-0560">Oxidoreductase</keyword>
<proteinExistence type="inferred from homology"/>
<gene>
    <name evidence="6" type="ORF">EB796_008087</name>
</gene>
<dbReference type="InterPro" id="IPR002401">
    <property type="entry name" value="Cyt_P450_E_grp-I"/>
</dbReference>
<dbReference type="GO" id="GO:0016712">
    <property type="term" value="F:oxidoreductase activity, acting on paired donors, with incorporation or reduction of molecular oxygen, reduced flavin or flavoprotein as one donor, and incorporation of one atom of oxygen"/>
    <property type="evidence" value="ECO:0007669"/>
    <property type="project" value="TreeGrafter"/>
</dbReference>
<reference evidence="6" key="1">
    <citation type="submission" date="2020-06" db="EMBL/GenBank/DDBJ databases">
        <title>Draft genome of Bugula neritina, a colonial animal packing powerful symbionts and potential medicines.</title>
        <authorList>
            <person name="Rayko M."/>
        </authorList>
    </citation>
    <scope>NUCLEOTIDE SEQUENCE [LARGE SCALE GENOMIC DNA]</scope>
    <source>
        <strain evidence="6">Kwan_BN1</strain>
    </source>
</reference>
<dbReference type="GO" id="GO:0006805">
    <property type="term" value="P:xenobiotic metabolic process"/>
    <property type="evidence" value="ECO:0007669"/>
    <property type="project" value="TreeGrafter"/>
</dbReference>
<dbReference type="PRINTS" id="PR00463">
    <property type="entry name" value="EP450I"/>
</dbReference>
<evidence type="ECO:0000256" key="5">
    <source>
        <dbReference type="RuleBase" id="RU000461"/>
    </source>
</evidence>
<comment type="caution">
    <text evidence="6">The sequence shown here is derived from an EMBL/GenBank/DDBJ whole genome shotgun (WGS) entry which is preliminary data.</text>
</comment>
<dbReference type="GO" id="GO:0006082">
    <property type="term" value="P:organic acid metabolic process"/>
    <property type="evidence" value="ECO:0007669"/>
    <property type="project" value="TreeGrafter"/>
</dbReference>